<evidence type="ECO:0000313" key="3">
    <source>
        <dbReference type="Proteomes" id="UP000639338"/>
    </source>
</evidence>
<comment type="caution">
    <text evidence="2">The sequence shown here is derived from an EMBL/GenBank/DDBJ whole genome shotgun (WGS) entry which is preliminary data.</text>
</comment>
<organism evidence="2 3">
    <name type="scientific">Aphidius gifuensis</name>
    <name type="common">Parasitoid wasp</name>
    <dbReference type="NCBI Taxonomy" id="684658"/>
    <lineage>
        <taxon>Eukaryota</taxon>
        <taxon>Metazoa</taxon>
        <taxon>Ecdysozoa</taxon>
        <taxon>Arthropoda</taxon>
        <taxon>Hexapoda</taxon>
        <taxon>Insecta</taxon>
        <taxon>Pterygota</taxon>
        <taxon>Neoptera</taxon>
        <taxon>Endopterygota</taxon>
        <taxon>Hymenoptera</taxon>
        <taxon>Apocrita</taxon>
        <taxon>Ichneumonoidea</taxon>
        <taxon>Braconidae</taxon>
        <taxon>Aphidiinae</taxon>
        <taxon>Aphidius</taxon>
    </lineage>
</organism>
<proteinExistence type="predicted"/>
<feature type="compositionally biased region" description="Basic and acidic residues" evidence="1">
    <location>
        <begin position="167"/>
        <end position="180"/>
    </location>
</feature>
<reference evidence="2 3" key="1">
    <citation type="submission" date="2020-08" db="EMBL/GenBank/DDBJ databases">
        <title>Aphidius gifuensis genome sequencing and assembly.</title>
        <authorList>
            <person name="Du Z."/>
        </authorList>
    </citation>
    <scope>NUCLEOTIDE SEQUENCE [LARGE SCALE GENOMIC DNA]</scope>
    <source>
        <strain evidence="2">YNYX2018</strain>
        <tissue evidence="2">Adults</tissue>
    </source>
</reference>
<keyword evidence="3" id="KW-1185">Reference proteome</keyword>
<feature type="compositionally biased region" description="Low complexity" evidence="1">
    <location>
        <begin position="194"/>
        <end position="203"/>
    </location>
</feature>
<dbReference type="AlphaFoldDB" id="A0A834XLE3"/>
<protein>
    <submittedName>
        <fullName evidence="2">Uncharacterized protein</fullName>
    </submittedName>
</protein>
<feature type="compositionally biased region" description="Basic residues" evidence="1">
    <location>
        <begin position="183"/>
        <end position="193"/>
    </location>
</feature>
<feature type="region of interest" description="Disordered" evidence="1">
    <location>
        <begin position="162"/>
        <end position="213"/>
    </location>
</feature>
<name>A0A834XLE3_APHGI</name>
<feature type="compositionally biased region" description="Basic residues" evidence="1">
    <location>
        <begin position="204"/>
        <end position="213"/>
    </location>
</feature>
<gene>
    <name evidence="2" type="ORF">HCN44_007640</name>
</gene>
<dbReference type="Proteomes" id="UP000639338">
    <property type="component" value="Unassembled WGS sequence"/>
</dbReference>
<accession>A0A834XLE3</accession>
<sequence length="213" mass="24439">MKPEMLDNSLHKKDCSCSQENNSYNWSRLGPMGQLLEPKLYPVDSKLSPRTTNGTANQPYQDANIFLKHIQDKYYERSQTQPVHDALRRINEDRYKTTYQVAYGNDIEYGYLDYDDLDLSDKFKCKDDQVEELRPCKIGLRLPYIGGHDIPGIKYHRTNLLDNDSGNNKKIDKDQDELSVKKSSIKQTRKKLTGSKGAKSSGTGKKKVILKSN</sequence>
<evidence type="ECO:0000313" key="2">
    <source>
        <dbReference type="EMBL" id="KAF7988146.1"/>
    </source>
</evidence>
<evidence type="ECO:0000256" key="1">
    <source>
        <dbReference type="SAM" id="MobiDB-lite"/>
    </source>
</evidence>
<dbReference type="EMBL" id="JACMRX010000006">
    <property type="protein sequence ID" value="KAF7988146.1"/>
    <property type="molecule type" value="Genomic_DNA"/>
</dbReference>